<dbReference type="AlphaFoldDB" id="A0A1I3KBM8"/>
<proteinExistence type="predicted"/>
<evidence type="ECO:0000313" key="2">
    <source>
        <dbReference type="EMBL" id="SFI69605.1"/>
    </source>
</evidence>
<reference evidence="3" key="1">
    <citation type="submission" date="2016-10" db="EMBL/GenBank/DDBJ databases">
        <authorList>
            <person name="Varghese N."/>
            <person name="Submissions S."/>
        </authorList>
    </citation>
    <scope>NUCLEOTIDE SEQUENCE [LARGE SCALE GENOMIC DNA]</scope>
    <source>
        <strain evidence="3">DSM 26348</strain>
    </source>
</reference>
<name>A0A1I3KBM8_9PLAN</name>
<feature type="transmembrane region" description="Helical" evidence="1">
    <location>
        <begin position="53"/>
        <end position="75"/>
    </location>
</feature>
<feature type="transmembrane region" description="Helical" evidence="1">
    <location>
        <begin position="87"/>
        <end position="108"/>
    </location>
</feature>
<protein>
    <submittedName>
        <fullName evidence="2">Uncharacterized protein</fullName>
    </submittedName>
</protein>
<feature type="transmembrane region" description="Helical" evidence="1">
    <location>
        <begin position="128"/>
        <end position="145"/>
    </location>
</feature>
<keyword evidence="3" id="KW-1185">Reference proteome</keyword>
<organism evidence="2 3">
    <name type="scientific">Planctomicrobium piriforme</name>
    <dbReference type="NCBI Taxonomy" id="1576369"/>
    <lineage>
        <taxon>Bacteria</taxon>
        <taxon>Pseudomonadati</taxon>
        <taxon>Planctomycetota</taxon>
        <taxon>Planctomycetia</taxon>
        <taxon>Planctomycetales</taxon>
        <taxon>Planctomycetaceae</taxon>
        <taxon>Planctomicrobium</taxon>
    </lineage>
</organism>
<feature type="transmembrane region" description="Helical" evidence="1">
    <location>
        <begin position="26"/>
        <end position="47"/>
    </location>
</feature>
<keyword evidence="1" id="KW-1133">Transmembrane helix</keyword>
<sequence length="167" mass="19073">MSQTIAHDPNALSADSPHRVPWQVEWFITFSVVVSVLEPLLTFVSAFKFTREALLPITGWSSPFYLFAALMFPFLGGHHSTTGSIRGYLRFCRRLMVIALVFGIVDFVRTNGQEDFGNPYLIVSSWRPTWTIAVPFFWLTMLWIARTPLPKPSPDFQVHSAHQTNRT</sequence>
<evidence type="ECO:0000256" key="1">
    <source>
        <dbReference type="SAM" id="Phobius"/>
    </source>
</evidence>
<gene>
    <name evidence="2" type="ORF">SAMN05421753_111171</name>
</gene>
<keyword evidence="1" id="KW-0472">Membrane</keyword>
<dbReference type="EMBL" id="FOQD01000011">
    <property type="protein sequence ID" value="SFI69605.1"/>
    <property type="molecule type" value="Genomic_DNA"/>
</dbReference>
<keyword evidence="1" id="KW-0812">Transmembrane</keyword>
<evidence type="ECO:0000313" key="3">
    <source>
        <dbReference type="Proteomes" id="UP000199518"/>
    </source>
</evidence>
<dbReference type="Proteomes" id="UP000199518">
    <property type="component" value="Unassembled WGS sequence"/>
</dbReference>
<accession>A0A1I3KBM8</accession>